<dbReference type="CDD" id="cd00090">
    <property type="entry name" value="HTH_ARSR"/>
    <property type="match status" value="1"/>
</dbReference>
<reference evidence="5 6" key="1">
    <citation type="submission" date="2020-08" db="EMBL/GenBank/DDBJ databases">
        <title>The Agave Microbiome: Exploring the role of microbial communities in plant adaptations to desert environments.</title>
        <authorList>
            <person name="Partida-Martinez L.P."/>
        </authorList>
    </citation>
    <scope>NUCLEOTIDE SEQUENCE [LARGE SCALE GENOMIC DNA]</scope>
    <source>
        <strain evidence="5 6">AS3.12</strain>
    </source>
</reference>
<dbReference type="Pfam" id="PF01022">
    <property type="entry name" value="HTH_5"/>
    <property type="match status" value="1"/>
</dbReference>
<feature type="domain" description="HTH arsR-type" evidence="4">
    <location>
        <begin position="6"/>
        <end position="100"/>
    </location>
</feature>
<evidence type="ECO:0000313" key="5">
    <source>
        <dbReference type="EMBL" id="MBB6511107.1"/>
    </source>
</evidence>
<dbReference type="InterPro" id="IPR036388">
    <property type="entry name" value="WH-like_DNA-bd_sf"/>
</dbReference>
<evidence type="ECO:0000256" key="2">
    <source>
        <dbReference type="ARBA" id="ARBA00023125"/>
    </source>
</evidence>
<keyword evidence="6" id="KW-1185">Reference proteome</keyword>
<dbReference type="PROSITE" id="PS50987">
    <property type="entry name" value="HTH_ARSR_2"/>
    <property type="match status" value="1"/>
</dbReference>
<dbReference type="EMBL" id="JACHBU010000017">
    <property type="protein sequence ID" value="MBB6511107.1"/>
    <property type="molecule type" value="Genomic_DNA"/>
</dbReference>
<evidence type="ECO:0000256" key="1">
    <source>
        <dbReference type="ARBA" id="ARBA00023015"/>
    </source>
</evidence>
<protein>
    <submittedName>
        <fullName evidence="5">DNA-binding transcriptional ArsR family regulator</fullName>
    </submittedName>
</protein>
<organism evidence="5 6">
    <name type="scientific">Rhizobium soli</name>
    <dbReference type="NCBI Taxonomy" id="424798"/>
    <lineage>
        <taxon>Bacteria</taxon>
        <taxon>Pseudomonadati</taxon>
        <taxon>Pseudomonadota</taxon>
        <taxon>Alphaproteobacteria</taxon>
        <taxon>Hyphomicrobiales</taxon>
        <taxon>Rhizobiaceae</taxon>
        <taxon>Rhizobium/Agrobacterium group</taxon>
        <taxon>Rhizobium</taxon>
    </lineage>
</organism>
<dbReference type="SMART" id="SM00418">
    <property type="entry name" value="HTH_ARSR"/>
    <property type="match status" value="1"/>
</dbReference>
<dbReference type="PANTHER" id="PTHR43132">
    <property type="entry name" value="ARSENICAL RESISTANCE OPERON REPRESSOR ARSR-RELATED"/>
    <property type="match status" value="1"/>
</dbReference>
<dbReference type="Proteomes" id="UP000585437">
    <property type="component" value="Unassembled WGS sequence"/>
</dbReference>
<evidence type="ECO:0000259" key="4">
    <source>
        <dbReference type="PROSITE" id="PS50987"/>
    </source>
</evidence>
<dbReference type="PRINTS" id="PR00778">
    <property type="entry name" value="HTHARSR"/>
</dbReference>
<dbReference type="NCBIfam" id="NF033788">
    <property type="entry name" value="HTH_metalloreg"/>
    <property type="match status" value="1"/>
</dbReference>
<accession>A0A7X0JQK2</accession>
<keyword evidence="1" id="KW-0805">Transcription regulation</keyword>
<dbReference type="InterPro" id="IPR036390">
    <property type="entry name" value="WH_DNA-bd_sf"/>
</dbReference>
<gene>
    <name evidence="5" type="ORF">F4695_004505</name>
</gene>
<keyword evidence="2 5" id="KW-0238">DNA-binding</keyword>
<dbReference type="InterPro" id="IPR001845">
    <property type="entry name" value="HTH_ArsR_DNA-bd_dom"/>
</dbReference>
<dbReference type="GO" id="GO:0003677">
    <property type="term" value="F:DNA binding"/>
    <property type="evidence" value="ECO:0007669"/>
    <property type="project" value="UniProtKB-KW"/>
</dbReference>
<dbReference type="SUPFAM" id="SSF46785">
    <property type="entry name" value="Winged helix' DNA-binding domain"/>
    <property type="match status" value="1"/>
</dbReference>
<evidence type="ECO:0000256" key="3">
    <source>
        <dbReference type="ARBA" id="ARBA00023163"/>
    </source>
</evidence>
<name>A0A7X0JQK2_9HYPH</name>
<dbReference type="PANTHER" id="PTHR43132:SF2">
    <property type="entry name" value="ARSENICAL RESISTANCE OPERON REPRESSOR ARSR-RELATED"/>
    <property type="match status" value="1"/>
</dbReference>
<dbReference type="AlphaFoldDB" id="A0A7X0JQK2"/>
<keyword evidence="3" id="KW-0804">Transcription</keyword>
<dbReference type="Gene3D" id="1.10.10.10">
    <property type="entry name" value="Winged helix-like DNA-binding domain superfamily/Winged helix DNA-binding domain"/>
    <property type="match status" value="1"/>
</dbReference>
<dbReference type="InterPro" id="IPR011991">
    <property type="entry name" value="ArsR-like_HTH"/>
</dbReference>
<evidence type="ECO:0000313" key="6">
    <source>
        <dbReference type="Proteomes" id="UP000585437"/>
    </source>
</evidence>
<dbReference type="InterPro" id="IPR051011">
    <property type="entry name" value="Metal_resp_trans_reg"/>
</dbReference>
<comment type="caution">
    <text evidence="5">The sequence shown here is derived from an EMBL/GenBank/DDBJ whole genome shotgun (WGS) entry which is preliminary data.</text>
</comment>
<dbReference type="GO" id="GO:0003700">
    <property type="term" value="F:DNA-binding transcription factor activity"/>
    <property type="evidence" value="ECO:0007669"/>
    <property type="project" value="InterPro"/>
</dbReference>
<dbReference type="RefSeq" id="WP_184656114.1">
    <property type="nucleotide sequence ID" value="NZ_JACHBU010000017.1"/>
</dbReference>
<proteinExistence type="predicted"/>
<sequence length="116" mass="12812">MHTTKLSEAEISMAACLLTAMGNRKRMLILDIVSKNETSVGKLAVMLGMGQSALSQQLTILKNAELVQTRRDGHTIYYRTDSEQVRMILATLYELFDIAVPSPRDGEIANEILVTG</sequence>